<dbReference type="AlphaFoldDB" id="A0AAE0YZ28"/>
<comment type="caution">
    <text evidence="2">The sequence shown here is derived from an EMBL/GenBank/DDBJ whole genome shotgun (WGS) entry which is preliminary data.</text>
</comment>
<protein>
    <submittedName>
        <fullName evidence="2">Uncharacterized protein</fullName>
    </submittedName>
</protein>
<dbReference type="Proteomes" id="UP001283361">
    <property type="component" value="Unassembled WGS sequence"/>
</dbReference>
<reference evidence="2" key="1">
    <citation type="journal article" date="2023" name="G3 (Bethesda)">
        <title>A reference genome for the long-term kleptoplast-retaining sea slug Elysia crispata morphotype clarki.</title>
        <authorList>
            <person name="Eastman K.E."/>
            <person name="Pendleton A.L."/>
            <person name="Shaikh M.A."/>
            <person name="Suttiyut T."/>
            <person name="Ogas R."/>
            <person name="Tomko P."/>
            <person name="Gavelis G."/>
            <person name="Widhalm J.R."/>
            <person name="Wisecaver J.H."/>
        </authorList>
    </citation>
    <scope>NUCLEOTIDE SEQUENCE</scope>
    <source>
        <strain evidence="2">ECLA1</strain>
    </source>
</reference>
<gene>
    <name evidence="2" type="ORF">RRG08_055109</name>
</gene>
<feature type="compositionally biased region" description="Acidic residues" evidence="1">
    <location>
        <begin position="10"/>
        <end position="79"/>
    </location>
</feature>
<feature type="region of interest" description="Disordered" evidence="1">
    <location>
        <begin position="1"/>
        <end position="83"/>
    </location>
</feature>
<accession>A0AAE0YZ28</accession>
<keyword evidence="3" id="KW-1185">Reference proteome</keyword>
<evidence type="ECO:0000313" key="3">
    <source>
        <dbReference type="Proteomes" id="UP001283361"/>
    </source>
</evidence>
<dbReference type="EMBL" id="JAWDGP010005111">
    <property type="protein sequence ID" value="KAK3759580.1"/>
    <property type="molecule type" value="Genomic_DNA"/>
</dbReference>
<organism evidence="2 3">
    <name type="scientific">Elysia crispata</name>
    <name type="common">lettuce slug</name>
    <dbReference type="NCBI Taxonomy" id="231223"/>
    <lineage>
        <taxon>Eukaryota</taxon>
        <taxon>Metazoa</taxon>
        <taxon>Spiralia</taxon>
        <taxon>Lophotrochozoa</taxon>
        <taxon>Mollusca</taxon>
        <taxon>Gastropoda</taxon>
        <taxon>Heterobranchia</taxon>
        <taxon>Euthyneura</taxon>
        <taxon>Panpulmonata</taxon>
        <taxon>Sacoglossa</taxon>
        <taxon>Placobranchoidea</taxon>
        <taxon>Plakobranchidae</taxon>
        <taxon>Elysia</taxon>
    </lineage>
</organism>
<name>A0AAE0YZ28_9GAST</name>
<sequence>MYMKRKFDSEDGYDSCKDEDDDDDNDGNDEDDDDGIDNDDDDDDENDDDYDDDDDDDDDDNDYDDCDDDDNDDEEEEDNNTVVSVLVDGAVQKAVLETISVIAEVRYTLMPEDDAAPNKRIGTCVKRQFLTSIENLIFTLLQA</sequence>
<evidence type="ECO:0000256" key="1">
    <source>
        <dbReference type="SAM" id="MobiDB-lite"/>
    </source>
</evidence>
<proteinExistence type="predicted"/>
<evidence type="ECO:0000313" key="2">
    <source>
        <dbReference type="EMBL" id="KAK3759580.1"/>
    </source>
</evidence>